<feature type="compositionally biased region" description="Polar residues" evidence="1">
    <location>
        <begin position="483"/>
        <end position="493"/>
    </location>
</feature>
<dbReference type="OrthoDB" id="20772at2759"/>
<feature type="region of interest" description="Disordered" evidence="1">
    <location>
        <begin position="357"/>
        <end position="396"/>
    </location>
</feature>
<evidence type="ECO:0000259" key="2">
    <source>
        <dbReference type="SMART" id="SM00731"/>
    </source>
</evidence>
<feature type="region of interest" description="Disordered" evidence="1">
    <location>
        <begin position="517"/>
        <end position="666"/>
    </location>
</feature>
<gene>
    <name evidence="3" type="ORF">OFUS_LOCUS4463</name>
</gene>
<evidence type="ECO:0000313" key="4">
    <source>
        <dbReference type="Proteomes" id="UP000749559"/>
    </source>
</evidence>
<dbReference type="AlphaFoldDB" id="A0A8S4N8H7"/>
<feature type="region of interest" description="Disordered" evidence="1">
    <location>
        <begin position="409"/>
        <end position="469"/>
    </location>
</feature>
<dbReference type="GO" id="GO:0005634">
    <property type="term" value="C:nucleus"/>
    <property type="evidence" value="ECO:0007669"/>
    <property type="project" value="TreeGrafter"/>
</dbReference>
<dbReference type="EMBL" id="CAIIXF020000002">
    <property type="protein sequence ID" value="CAH1777416.1"/>
    <property type="molecule type" value="Genomic_DNA"/>
</dbReference>
<dbReference type="GO" id="GO:0006974">
    <property type="term" value="P:DNA damage response"/>
    <property type="evidence" value="ECO:0007669"/>
    <property type="project" value="UniProtKB-ARBA"/>
</dbReference>
<proteinExistence type="predicted"/>
<feature type="compositionally biased region" description="Basic and acidic residues" evidence="1">
    <location>
        <begin position="238"/>
        <end position="272"/>
    </location>
</feature>
<comment type="caution">
    <text evidence="3">The sequence shown here is derived from an EMBL/GenBank/DDBJ whole genome shotgun (WGS) entry which is preliminary data.</text>
</comment>
<accession>A0A8S4N8H7</accession>
<name>A0A8S4N8H7_OWEFU</name>
<feature type="compositionally biased region" description="Basic residues" evidence="1">
    <location>
        <begin position="358"/>
        <end position="371"/>
    </location>
</feature>
<feature type="region of interest" description="Disordered" evidence="1">
    <location>
        <begin position="27"/>
        <end position="170"/>
    </location>
</feature>
<feature type="compositionally biased region" description="Polar residues" evidence="1">
    <location>
        <begin position="601"/>
        <end position="633"/>
    </location>
</feature>
<feature type="region of interest" description="Disordered" evidence="1">
    <location>
        <begin position="302"/>
        <end position="325"/>
    </location>
</feature>
<evidence type="ECO:0000313" key="3">
    <source>
        <dbReference type="EMBL" id="CAH1777416.1"/>
    </source>
</evidence>
<feature type="region of interest" description="Disordered" evidence="1">
    <location>
        <begin position="218"/>
        <end position="274"/>
    </location>
</feature>
<organism evidence="3 4">
    <name type="scientific">Owenia fusiformis</name>
    <name type="common">Polychaete worm</name>
    <dbReference type="NCBI Taxonomy" id="6347"/>
    <lineage>
        <taxon>Eukaryota</taxon>
        <taxon>Metazoa</taxon>
        <taxon>Spiralia</taxon>
        <taxon>Lophotrochozoa</taxon>
        <taxon>Annelida</taxon>
        <taxon>Polychaeta</taxon>
        <taxon>Sedentaria</taxon>
        <taxon>Canalipalpata</taxon>
        <taxon>Sabellida</taxon>
        <taxon>Oweniida</taxon>
        <taxon>Oweniidae</taxon>
        <taxon>Owenia</taxon>
    </lineage>
</organism>
<protein>
    <recommendedName>
        <fullName evidence="2">SprT-like domain-containing protein</fullName>
    </recommendedName>
</protein>
<sequence>MDVGDSDSEDSDVTVDDFSRNVSICSEGLLSEDDDNPVIENIKSPNVSTRKVPFDLNESQLSRHSMGLQVSMTSNDTHNATDTADDTENSHNASGLTNGKNRTAQSEDGINDEKSIGLQCLVESNPEDDDTQDKHKNNMVKHKINQSDDESFFSAASDYNDDTGKEKSDIENSISQHSIGLQASMETIETSDTDTNDHIQQNNVDVPDKHSIGLQASFESSENEEYGAPQSKNSAGILKRENKVESAIDSNTDKHTSNENHARENSNKKPITDESNLDEDIMNLSGIMTSKLKINHGAKLSGPIITDDDDFLPTQKSSKKSKSKKATIKAKIDELVNLDLDSDDLDLDSVLPIPKSTAKTKKGKKQNKKSTKKTEETNNYKDPKINKTTKKSKTSKLQIDLDISDSVDICPSQHTVTDGPEKSKKSKTPKLHIDLDISDYDDDPEISKAPEPIVNSSKKRSKDLPVHSHVDSIQSYEDELPDVSTSPHPSFSQPRVDIVSLLSDSSEDDDAMENFFSKMKTPGKSQVQPSYNDNNDDDYDDNNFIVPDDMVSSSESDDSLFYKKSLVDTPASRPKKSSHKYNTSSEDSDISTPGSYRPKIASTTSNDTSVFSTPGSSKPNRNTSAGSQDTSNEVLGVSTPHSYFKTPKLPGKTPKSAGTPHIDNTDLGRSLTDRLFKTKVSGTLSSLAKPTVKSKPTVPQSTGVINKTKKVVPDVVRSRSSEYRPSTYSFLKSLSTNVENQRRHPDALEYVKQFKKKKEELTMRLVKLYNETVFDSKLPENLEVIWNPRLLKTAGYCAYKRNRVKQDDRTCRIELSGKVCDSSERVRDTLIHEMCHAAVWLLNGVNDGHGRFWKYWARKSNIAHPELPIIQRCHSYEINTKFTYKCVECGYQIGRHSKSLDTTKKVCGYCHGQFELIVNNKDGTPRKPRAPSTPNKFALFVKDNYGKQKQLNKGAPHKDIMNILSAEFASKSSI</sequence>
<feature type="compositionally biased region" description="Basic and acidic residues" evidence="1">
    <location>
        <begin position="372"/>
        <end position="385"/>
    </location>
</feature>
<dbReference type="SMART" id="SM00731">
    <property type="entry name" value="SprT"/>
    <property type="match status" value="1"/>
</dbReference>
<dbReference type="Pfam" id="PF17283">
    <property type="entry name" value="Zn_ribbon_SprT"/>
    <property type="match status" value="1"/>
</dbReference>
<feature type="region of interest" description="Disordered" evidence="1">
    <location>
        <begin position="475"/>
        <end position="494"/>
    </location>
</feature>
<dbReference type="InterPro" id="IPR006640">
    <property type="entry name" value="SprT-like_domain"/>
</dbReference>
<evidence type="ECO:0000256" key="1">
    <source>
        <dbReference type="SAM" id="MobiDB-lite"/>
    </source>
</evidence>
<feature type="compositionally biased region" description="Polar residues" evidence="1">
    <location>
        <begin position="580"/>
        <end position="594"/>
    </location>
</feature>
<feature type="compositionally biased region" description="Polar residues" evidence="1">
    <location>
        <begin position="57"/>
        <end position="74"/>
    </location>
</feature>
<dbReference type="PANTHER" id="PTHR23099:SF0">
    <property type="entry name" value="GERM CELL NUCLEAR ACIDIC PROTEIN"/>
    <property type="match status" value="1"/>
</dbReference>
<feature type="compositionally biased region" description="Polar residues" evidence="1">
    <location>
        <begin position="90"/>
        <end position="108"/>
    </location>
</feature>
<dbReference type="Proteomes" id="UP000749559">
    <property type="component" value="Unassembled WGS sequence"/>
</dbReference>
<keyword evidence="4" id="KW-1185">Reference proteome</keyword>
<feature type="domain" description="SprT-like" evidence="2">
    <location>
        <begin position="759"/>
        <end position="917"/>
    </location>
</feature>
<dbReference type="InterPro" id="IPR035240">
    <property type="entry name" value="SprT_Zn_ribbon"/>
</dbReference>
<dbReference type="Pfam" id="PF10263">
    <property type="entry name" value="SprT-like"/>
    <property type="match status" value="1"/>
</dbReference>
<dbReference type="PANTHER" id="PTHR23099">
    <property type="entry name" value="TRANSCRIPTIONAL REGULATOR"/>
    <property type="match status" value="1"/>
</dbReference>
<reference evidence="3" key="1">
    <citation type="submission" date="2022-03" db="EMBL/GenBank/DDBJ databases">
        <authorList>
            <person name="Martin C."/>
        </authorList>
    </citation>
    <scope>NUCLEOTIDE SEQUENCE</scope>
</reference>